<dbReference type="Gene3D" id="3.30.559.30">
    <property type="entry name" value="Nonribosomal peptide synthetase, condensation domain"/>
    <property type="match status" value="2"/>
</dbReference>
<proteinExistence type="predicted"/>
<keyword evidence="3" id="KW-0597">Phosphoprotein</keyword>
<reference evidence="8" key="1">
    <citation type="submission" date="2016-06" db="EMBL/GenBank/DDBJ databases">
        <authorList>
            <person name="Varghese N."/>
            <person name="Submissions Spin"/>
        </authorList>
    </citation>
    <scope>NUCLEOTIDE SEQUENCE [LARGE SCALE GENOMIC DNA]</scope>
    <source>
        <strain evidence="8">DSM 43903</strain>
    </source>
</reference>
<dbReference type="Gene3D" id="3.40.50.980">
    <property type="match status" value="2"/>
</dbReference>
<dbReference type="FunFam" id="1.10.1200.10:FF:000005">
    <property type="entry name" value="Nonribosomal peptide synthetase 1"/>
    <property type="match status" value="1"/>
</dbReference>
<dbReference type="FunFam" id="3.40.50.12780:FF:000012">
    <property type="entry name" value="Non-ribosomal peptide synthetase"/>
    <property type="match status" value="1"/>
</dbReference>
<evidence type="ECO:0000256" key="2">
    <source>
        <dbReference type="ARBA" id="ARBA00022450"/>
    </source>
</evidence>
<dbReference type="GO" id="GO:0009403">
    <property type="term" value="P:toxin biosynthetic process"/>
    <property type="evidence" value="ECO:0007669"/>
    <property type="project" value="UniProtKB-ARBA"/>
</dbReference>
<dbReference type="PROSITE" id="PS50075">
    <property type="entry name" value="CARRIER"/>
    <property type="match status" value="1"/>
</dbReference>
<evidence type="ECO:0000313" key="7">
    <source>
        <dbReference type="EMBL" id="SCL52675.1"/>
    </source>
</evidence>
<dbReference type="GO" id="GO:0005829">
    <property type="term" value="C:cytosol"/>
    <property type="evidence" value="ECO:0007669"/>
    <property type="project" value="TreeGrafter"/>
</dbReference>
<dbReference type="PROSITE" id="PS00455">
    <property type="entry name" value="AMP_BINDING"/>
    <property type="match status" value="1"/>
</dbReference>
<evidence type="ECO:0000313" key="8">
    <source>
        <dbReference type="Proteomes" id="UP000199001"/>
    </source>
</evidence>
<dbReference type="InterPro" id="IPR009081">
    <property type="entry name" value="PP-bd_ACP"/>
</dbReference>
<feature type="compositionally biased region" description="Pro residues" evidence="5">
    <location>
        <begin position="955"/>
        <end position="969"/>
    </location>
</feature>
<dbReference type="FunFam" id="2.30.38.10:FF:000001">
    <property type="entry name" value="Non-ribosomal peptide synthetase PvdI"/>
    <property type="match status" value="1"/>
</dbReference>
<keyword evidence="4" id="KW-0677">Repeat</keyword>
<dbReference type="Pfam" id="PF00501">
    <property type="entry name" value="AMP-binding"/>
    <property type="match status" value="1"/>
</dbReference>
<dbReference type="EMBL" id="FMHZ01000002">
    <property type="protein sequence ID" value="SCL52675.1"/>
    <property type="molecule type" value="Genomic_DNA"/>
</dbReference>
<dbReference type="CDD" id="cd19531">
    <property type="entry name" value="LCL_NRPS-like"/>
    <property type="match status" value="1"/>
</dbReference>
<dbReference type="InterPro" id="IPR001242">
    <property type="entry name" value="Condensation_dom"/>
</dbReference>
<feature type="domain" description="Carrier" evidence="6">
    <location>
        <begin position="1428"/>
        <end position="1502"/>
    </location>
</feature>
<dbReference type="Gene3D" id="3.40.50.150">
    <property type="entry name" value="Vaccinia Virus protein VP39"/>
    <property type="match status" value="1"/>
</dbReference>
<dbReference type="Gene3D" id="3.30.300.30">
    <property type="match status" value="2"/>
</dbReference>
<dbReference type="SMART" id="SM00823">
    <property type="entry name" value="PKS_PP"/>
    <property type="match status" value="1"/>
</dbReference>
<dbReference type="GO" id="GO:0003824">
    <property type="term" value="F:catalytic activity"/>
    <property type="evidence" value="ECO:0007669"/>
    <property type="project" value="InterPro"/>
</dbReference>
<dbReference type="InterPro" id="IPR036736">
    <property type="entry name" value="ACP-like_sf"/>
</dbReference>
<dbReference type="Proteomes" id="UP000199001">
    <property type="component" value="Unassembled WGS sequence"/>
</dbReference>
<protein>
    <submittedName>
        <fullName evidence="7">Amino acid adenylation domain-containing protein</fullName>
    </submittedName>
</protein>
<dbReference type="STRING" id="47855.GA0070606_1996"/>
<dbReference type="Pfam" id="PF00550">
    <property type="entry name" value="PP-binding"/>
    <property type="match status" value="1"/>
</dbReference>
<dbReference type="CDD" id="cd17646">
    <property type="entry name" value="A_NRPS_AB3403-like"/>
    <property type="match status" value="1"/>
</dbReference>
<evidence type="ECO:0000256" key="1">
    <source>
        <dbReference type="ARBA" id="ARBA00001957"/>
    </source>
</evidence>
<dbReference type="SUPFAM" id="SSF56801">
    <property type="entry name" value="Acetyl-CoA synthetase-like"/>
    <property type="match status" value="1"/>
</dbReference>
<dbReference type="InterPro" id="IPR010071">
    <property type="entry name" value="AA_adenyl_dom"/>
</dbReference>
<dbReference type="SUPFAM" id="SSF47336">
    <property type="entry name" value="ACP-like"/>
    <property type="match status" value="1"/>
</dbReference>
<comment type="cofactor">
    <cofactor evidence="1">
        <name>pantetheine 4'-phosphate</name>
        <dbReference type="ChEBI" id="CHEBI:47942"/>
    </cofactor>
</comment>
<dbReference type="FunFam" id="3.40.50.980:FF:000001">
    <property type="entry name" value="Non-ribosomal peptide synthetase"/>
    <property type="match status" value="1"/>
</dbReference>
<dbReference type="GO" id="GO:0043041">
    <property type="term" value="P:amino acid activation for nonribosomal peptide biosynthetic process"/>
    <property type="evidence" value="ECO:0007669"/>
    <property type="project" value="TreeGrafter"/>
</dbReference>
<evidence type="ECO:0000256" key="5">
    <source>
        <dbReference type="SAM" id="MobiDB-lite"/>
    </source>
</evidence>
<feature type="compositionally biased region" description="Basic and acidic residues" evidence="5">
    <location>
        <begin position="32"/>
        <end position="43"/>
    </location>
</feature>
<dbReference type="SUPFAM" id="SSF52777">
    <property type="entry name" value="CoA-dependent acyltransferases"/>
    <property type="match status" value="4"/>
</dbReference>
<dbReference type="PANTHER" id="PTHR45527:SF1">
    <property type="entry name" value="FATTY ACID SYNTHASE"/>
    <property type="match status" value="1"/>
</dbReference>
<gene>
    <name evidence="7" type="ORF">GA0070606_1996</name>
</gene>
<keyword evidence="2" id="KW-0596">Phosphopantetheine</keyword>
<evidence type="ECO:0000259" key="6">
    <source>
        <dbReference type="PROSITE" id="PS50075"/>
    </source>
</evidence>
<dbReference type="RefSeq" id="WP_091097029.1">
    <property type="nucleotide sequence ID" value="NZ_FMHZ01000002.1"/>
</dbReference>
<evidence type="ECO:0000256" key="4">
    <source>
        <dbReference type="ARBA" id="ARBA00022737"/>
    </source>
</evidence>
<dbReference type="SUPFAM" id="SSF53335">
    <property type="entry name" value="S-adenosyl-L-methionine-dependent methyltransferases"/>
    <property type="match status" value="1"/>
</dbReference>
<feature type="region of interest" description="Disordered" evidence="5">
    <location>
        <begin position="25"/>
        <end position="48"/>
    </location>
</feature>
<dbReference type="InterPro" id="IPR013217">
    <property type="entry name" value="Methyltransf_12"/>
</dbReference>
<keyword evidence="8" id="KW-1185">Reference proteome</keyword>
<accession>A0A1C6UEZ1</accession>
<dbReference type="Gene3D" id="3.30.559.10">
    <property type="entry name" value="Chloramphenicol acetyltransferase-like domain"/>
    <property type="match status" value="2"/>
</dbReference>
<dbReference type="InterPro" id="IPR045851">
    <property type="entry name" value="AMP-bd_C_sf"/>
</dbReference>
<dbReference type="CDD" id="cd02440">
    <property type="entry name" value="AdoMet_MTases"/>
    <property type="match status" value="1"/>
</dbReference>
<organism evidence="7 8">
    <name type="scientific">Micromonospora citrea</name>
    <dbReference type="NCBI Taxonomy" id="47855"/>
    <lineage>
        <taxon>Bacteria</taxon>
        <taxon>Bacillati</taxon>
        <taxon>Actinomycetota</taxon>
        <taxon>Actinomycetes</taxon>
        <taxon>Micromonosporales</taxon>
        <taxon>Micromonosporaceae</taxon>
        <taxon>Micromonospora</taxon>
    </lineage>
</organism>
<dbReference type="InterPro" id="IPR000873">
    <property type="entry name" value="AMP-dep_synth/lig_dom"/>
</dbReference>
<dbReference type="Pfam" id="PF00668">
    <property type="entry name" value="Condensation"/>
    <property type="match status" value="2"/>
</dbReference>
<dbReference type="InterPro" id="IPR029063">
    <property type="entry name" value="SAM-dependent_MTases_sf"/>
</dbReference>
<dbReference type="FunFam" id="3.40.50.980:FF:000002">
    <property type="entry name" value="Enterobactin synthetase component F"/>
    <property type="match status" value="1"/>
</dbReference>
<dbReference type="FunFam" id="3.30.559.10:FF:000012">
    <property type="entry name" value="Non-ribosomal peptide synthetase"/>
    <property type="match status" value="1"/>
</dbReference>
<sequence>MTVDEQRGARPAQALSPAKQALLAAWSRGRRGNRDEIPRRGDDGPAPLSFSQQRLWFLERMVPDSPAYNTPMAVELRGPLDVAALRDSVQRIVDRHEALRTTIREADGEPVQVVSPPATVDLPVTDLTGLDEAEREERVRQALQEEARRTFVLAVGPLVRFGLFRLAPERHVFLVNWSHLIADGWSGRVFSRELAECYSALVTGGTPRLPELKLQYADYAVWQRAQMSGPALARQVRYWRERLDGIPALLELPTDRPRPTVQSFRGDTLRFTVDERLTGRLRALCAGTDSTLFMVLLAAFTVVLSRWSGQPDVVVGTPVANRNRPELEDLFGFFANTLALRTTVTGDPTFRQLLARVGADVSADFAHQDLPFEKLVDELQPERSTSHNPVFQVMLALNNTPPPRVDLTADTQLVGLVEGDTGSAKFDLWLSLADAGDTLPGGLEYATDLFDRDTVERILASLLRLLDQVCADPDAPLSRLELVDAEERDRVLRVWNDTAAPEPAPRVLHELIAEQVRRTPEHVAVRLDDRSLTYAELDRRANRLANRLRRHGVRPDSRVAVCLDRSPELLVALLGVLKAGGCYVPLDPDHPPARLAYLLADCGARIVLTGDGGRDVLPADAPPAIDLHRDDCADESERAPASGVTEDDLTYVIHTSGSTGMPKGVMNSHRAVVNRLRWMQRRFGLTAGEAVLQKTPASFDVSVWEFFWPLLVGATVTMARPDGHRDPGYLVDLINDQRITTVHFVPSMLRLFLDEPRSATCTGLRRVVCSGEALPRDLVRRLQERLPARLDNLYGPTEAAVDVTAHRCLPGEEPNADVSIGAPVDNTSIYVLDPAGRPVPVGVPGELCIGGIQVARGYQGRPALTAERFVPDPFTDRPGARMYRTGDIVRWRPGGTLSYLGREDLQVKLGGIRFELGEIEAALREHPTVRDAVVTVRRDAGDEGQLVAYVVPRAGEPPEPAAPAAPDEPPATGDADGTVHQWARVFDEAYTEPETPDAADSNFSSWNSSYTGAPIPADEMRRWVDETVSLALATPPGRVLEVGCGLGLLLLRIAPHAVSYHGTDISRFALGQVRAEVRARGLAGVTLDERAAHELADLPAGSFDTVLLNSVVQYFPDADYLRRVLAQALRLVAPGGRVIVGDVRSLPLLADFHRSVELHRAGPDDDPAVVLARAAARTWQEEELALDPALFTALGETVPGVAAVQVRLKPGGYDNELSRFRYDVVVHVAADPAPDGPAGPEPAVDPLGWDGDLAGRLRERLREEPAVAVTGTPNDRLREIAVLRAGAGACRTVGELRARVEREPAGVDPDALYRLADELGVRVVVAPSPADPTRMDALFHRADVRPSWPPAPPTRAGAPANWPRQARLMGELGPRWRAHLKDRIPRYAVPAVFVPVPDIPLSLNGKVAWSDLPAPPPAAARDRGAHVAPADGTERLVADIWASVLGLERVSATANYFELGGDSIRGIRVMARANQAGLPLVPRDLFAHPTVAELAAVADARLAEGGVADGPADDAAEPPADWGLSERDRARRERLLADPDVTEVFPLAPYQAHMLRRLVADPRPGEYLVQRVDTLRGPIDVDLLRRCWAGLARRYALLRTMFVWTDLDEPLQVVRRDVELPSRYEDWTGLTAAEQDAELARFLREDQAVGCGPDDPAGIRLFLGKVDEDAYRTVFSFSYLRMEGWSLSVFLSDVIGEYHRLLAGETPQAGTDVPFSRYVGWLRRRGVPADTPGFWRDLFADGWSPTPLAASAPGNRPGAQRGYARQHLHVDAGVTEALRDTAQRLRMPPNTLVQAAWAVLLARYAGRGEATLGVFFNGRPADLPGVEDLTGPTMNVLPMRVRLPGPDRPVVDLLSHVMTVGADAAHHQYVAPERVAAWAGWPADRPMFDAYLVFQNLDPNLFGSTERIPTFFSRMAEPFRLDVMPGVELGLILSYHRDLLTDEAAGRVLDDLVATLAAITADPHRPVAEALRPPARPAAAKVLLVEGELAGHQIKDTPLPVPAAVEPR</sequence>
<dbReference type="PANTHER" id="PTHR45527">
    <property type="entry name" value="NONRIBOSOMAL PEPTIDE SYNTHETASE"/>
    <property type="match status" value="1"/>
</dbReference>
<dbReference type="Pfam" id="PF08242">
    <property type="entry name" value="Methyltransf_12"/>
    <property type="match status" value="1"/>
</dbReference>
<dbReference type="OrthoDB" id="5476914at2"/>
<dbReference type="InterPro" id="IPR020845">
    <property type="entry name" value="AMP-binding_CS"/>
</dbReference>
<dbReference type="Gene3D" id="1.10.1200.10">
    <property type="entry name" value="ACP-like"/>
    <property type="match status" value="1"/>
</dbReference>
<dbReference type="GO" id="GO:0031177">
    <property type="term" value="F:phosphopantetheine binding"/>
    <property type="evidence" value="ECO:0007669"/>
    <property type="project" value="InterPro"/>
</dbReference>
<dbReference type="InterPro" id="IPR020806">
    <property type="entry name" value="PKS_PP-bd"/>
</dbReference>
<feature type="region of interest" description="Disordered" evidence="5">
    <location>
        <begin position="954"/>
        <end position="975"/>
    </location>
</feature>
<name>A0A1C6UEZ1_9ACTN</name>
<dbReference type="GO" id="GO:0008610">
    <property type="term" value="P:lipid biosynthetic process"/>
    <property type="evidence" value="ECO:0007669"/>
    <property type="project" value="UniProtKB-ARBA"/>
</dbReference>
<dbReference type="Gene3D" id="2.30.38.10">
    <property type="entry name" value="Luciferase, Domain 3"/>
    <property type="match status" value="1"/>
</dbReference>
<evidence type="ECO:0000256" key="3">
    <source>
        <dbReference type="ARBA" id="ARBA00022553"/>
    </source>
</evidence>
<dbReference type="InterPro" id="IPR023213">
    <property type="entry name" value="CAT-like_dom_sf"/>
</dbReference>
<dbReference type="NCBIfam" id="TIGR01733">
    <property type="entry name" value="AA-adenyl-dom"/>
    <property type="match status" value="1"/>
</dbReference>